<dbReference type="Pfam" id="PF13585">
    <property type="entry name" value="CHU_C"/>
    <property type="match status" value="1"/>
</dbReference>
<dbReference type="NCBIfam" id="TIGR04131">
    <property type="entry name" value="Bac_Flav_CTERM"/>
    <property type="match status" value="1"/>
</dbReference>
<dbReference type="InterPro" id="IPR026341">
    <property type="entry name" value="T9SS_type_B"/>
</dbReference>
<keyword evidence="3" id="KW-1185">Reference proteome</keyword>
<dbReference type="InterPro" id="IPR000601">
    <property type="entry name" value="PKD_dom"/>
</dbReference>
<feature type="domain" description="PKD" evidence="1">
    <location>
        <begin position="488"/>
        <end position="546"/>
    </location>
</feature>
<dbReference type="Gene3D" id="2.60.40.10">
    <property type="entry name" value="Immunoglobulins"/>
    <property type="match status" value="2"/>
</dbReference>
<dbReference type="SUPFAM" id="SSF49299">
    <property type="entry name" value="PKD domain"/>
    <property type="match status" value="2"/>
</dbReference>
<reference evidence="2" key="1">
    <citation type="submission" date="2020-08" db="EMBL/GenBank/DDBJ databases">
        <title>Lewinella bacteria from marine environments.</title>
        <authorList>
            <person name="Zhong Y."/>
        </authorList>
    </citation>
    <scope>NUCLEOTIDE SEQUENCE</scope>
    <source>
        <strain evidence="2">KCTC 42187</strain>
    </source>
</reference>
<evidence type="ECO:0000313" key="3">
    <source>
        <dbReference type="Proteomes" id="UP000650081"/>
    </source>
</evidence>
<name>A0A923PP46_9BACT</name>
<dbReference type="AlphaFoldDB" id="A0A923PP46"/>
<protein>
    <submittedName>
        <fullName evidence="2">Gliding motility-associated C-terminal domain-containing protein</fullName>
    </submittedName>
</protein>
<dbReference type="InterPro" id="IPR013783">
    <property type="entry name" value="Ig-like_fold"/>
</dbReference>
<dbReference type="InterPro" id="IPR035986">
    <property type="entry name" value="PKD_dom_sf"/>
</dbReference>
<dbReference type="Proteomes" id="UP000650081">
    <property type="component" value="Unassembled WGS sequence"/>
</dbReference>
<dbReference type="Pfam" id="PF18911">
    <property type="entry name" value="PKD_4"/>
    <property type="match status" value="2"/>
</dbReference>
<evidence type="ECO:0000259" key="1">
    <source>
        <dbReference type="PROSITE" id="PS50093"/>
    </source>
</evidence>
<feature type="domain" description="PKD" evidence="1">
    <location>
        <begin position="400"/>
        <end position="442"/>
    </location>
</feature>
<accession>A0A923PP46</accession>
<dbReference type="PROSITE" id="PS50093">
    <property type="entry name" value="PKD"/>
    <property type="match status" value="2"/>
</dbReference>
<evidence type="ECO:0000313" key="2">
    <source>
        <dbReference type="EMBL" id="MBC6996005.1"/>
    </source>
</evidence>
<gene>
    <name evidence="2" type="ORF">H9S92_17685</name>
</gene>
<sequence>MYRDCIGQGAYFDGAREGQGPNGEFSGPGHISIYNGLTLFDPTFNIVLGQVSSVPINLGNPCLVITEDICQEIGVYEFTVELPVSNQPYTLTYQRCCRNPEITNLVRPGDIGTTYFITITPEAQRRCNASPDFNIDPPIAICVNEVFQIDLGATDREGDSLAYKFCDPVLGGGLDGLNGPTSTSTTFDDIIPLIESPPPYAPVDFRFPQFDLNNQLGQGSVLEIDPLTGLLSGRPIFRGIFVLGVCVEEWSRDSVPILLSETKREFQLAVNLCGNQVFADLLETELDDQGRFFIRQCGPGTNTIINQSTNVDFISTYDWILDGPEGILTGNSRDFVTNITTTGVYEGTMILNRNSFAQNCIDTAVFLLGVFPDATADFEFAEPGCNDEPIDFLDRSTPDGDNTIVEWEWDYADGSALDPRQNPRHRYNQPGVFPVRLSITDNNRCTAEVTKPVTYFPTPRTILIEPDPGFGCVPYTKQFINLSRPINDQYIFEWEFGDGATGDVASPTHVYERTGIFDVYLAITSPTGCFVDTLFNSLVDVRSAPIADFFWTPEEPTNIFPDIRVFDRSIDANRSRYVIRNRAGEQIFTTPALDFDYTLRDSATLFITQLVTHPSGCVDTLTKDLKLRLVNTYFMPNAFTPNGDGLNDVFLPEGILIGATEYLLRIWNRWGELIFTSTEPRVGWDGNFRGTPSPGGGYLWDAQFIDVGGEFQEFKGGVVLIR</sequence>
<dbReference type="EMBL" id="JACSIT010000143">
    <property type="protein sequence ID" value="MBC6996005.1"/>
    <property type="molecule type" value="Genomic_DNA"/>
</dbReference>
<dbReference type="CDD" id="cd00146">
    <property type="entry name" value="PKD"/>
    <property type="match status" value="2"/>
</dbReference>
<proteinExistence type="predicted"/>
<comment type="caution">
    <text evidence="2">The sequence shown here is derived from an EMBL/GenBank/DDBJ whole genome shotgun (WGS) entry which is preliminary data.</text>
</comment>
<dbReference type="InterPro" id="IPR022409">
    <property type="entry name" value="PKD/Chitinase_dom"/>
</dbReference>
<organism evidence="2 3">
    <name type="scientific">Neolewinella lacunae</name>
    <dbReference type="NCBI Taxonomy" id="1517758"/>
    <lineage>
        <taxon>Bacteria</taxon>
        <taxon>Pseudomonadati</taxon>
        <taxon>Bacteroidota</taxon>
        <taxon>Saprospiria</taxon>
        <taxon>Saprospirales</taxon>
        <taxon>Lewinellaceae</taxon>
        <taxon>Neolewinella</taxon>
    </lineage>
</organism>
<dbReference type="SMART" id="SM00089">
    <property type="entry name" value="PKD"/>
    <property type="match status" value="2"/>
</dbReference>